<feature type="domain" description="MULE transposase" evidence="1">
    <location>
        <begin position="17"/>
        <end position="96"/>
    </location>
</feature>
<dbReference type="InterPro" id="IPR018289">
    <property type="entry name" value="MULE_transposase_dom"/>
</dbReference>
<name>A0A444XPP4_ARAHY</name>
<dbReference type="Pfam" id="PF10551">
    <property type="entry name" value="MULE"/>
    <property type="match status" value="1"/>
</dbReference>
<organism evidence="2 3">
    <name type="scientific">Arachis hypogaea</name>
    <name type="common">Peanut</name>
    <dbReference type="NCBI Taxonomy" id="3818"/>
    <lineage>
        <taxon>Eukaryota</taxon>
        <taxon>Viridiplantae</taxon>
        <taxon>Streptophyta</taxon>
        <taxon>Embryophyta</taxon>
        <taxon>Tracheophyta</taxon>
        <taxon>Spermatophyta</taxon>
        <taxon>Magnoliopsida</taxon>
        <taxon>eudicotyledons</taxon>
        <taxon>Gunneridae</taxon>
        <taxon>Pentapetalae</taxon>
        <taxon>rosids</taxon>
        <taxon>fabids</taxon>
        <taxon>Fabales</taxon>
        <taxon>Fabaceae</taxon>
        <taxon>Papilionoideae</taxon>
        <taxon>50 kb inversion clade</taxon>
        <taxon>dalbergioids sensu lato</taxon>
        <taxon>Dalbergieae</taxon>
        <taxon>Pterocarpus clade</taxon>
        <taxon>Arachis</taxon>
    </lineage>
</organism>
<keyword evidence="3" id="KW-1185">Reference proteome</keyword>
<dbReference type="Proteomes" id="UP000289738">
    <property type="component" value="Chromosome B09"/>
</dbReference>
<accession>A0A444XPP4</accession>
<comment type="caution">
    <text evidence="2">The sequence shown here is derived from an EMBL/GenBank/DDBJ whole genome shotgun (WGS) entry which is preliminary data.</text>
</comment>
<dbReference type="AlphaFoldDB" id="A0A444XPP4"/>
<protein>
    <recommendedName>
        <fullName evidence="1">MULE transposase domain-containing protein</fullName>
    </recommendedName>
</protein>
<reference evidence="2 3" key="1">
    <citation type="submission" date="2019-01" db="EMBL/GenBank/DDBJ databases">
        <title>Sequencing of cultivated peanut Arachis hypogaea provides insights into genome evolution and oil improvement.</title>
        <authorList>
            <person name="Chen X."/>
        </authorList>
    </citation>
    <scope>NUCLEOTIDE SEQUENCE [LARGE SCALE GENOMIC DNA]</scope>
    <source>
        <strain evidence="3">cv. Fuhuasheng</strain>
        <tissue evidence="2">Leaves</tissue>
    </source>
</reference>
<evidence type="ECO:0000313" key="2">
    <source>
        <dbReference type="EMBL" id="RYQ91642.1"/>
    </source>
</evidence>
<gene>
    <name evidence="2" type="ORF">Ahy_B09g097629</name>
</gene>
<evidence type="ECO:0000313" key="3">
    <source>
        <dbReference type="Proteomes" id="UP000289738"/>
    </source>
</evidence>
<sequence>MAAAGVGSDGDDCGGGLLVIFLGTNYHRQTIIFGFGLLEDEKIPSYKWLLRSFLDVMRHKEPMVVVTDGDESKKEAIRREFPNPIHRLCSWHLARNTFSNIKDANFYGSFKTVRIMIGLEKHEKREHRANAYLCDKFYAGVITTSRCEGINSSLKKFIRFGNCLFGLVENLDRVVKDYRNNEFMANFKSLYSDTVMTIGLESIEKAISKVYTWEIFFELRNKSSHDGDMYKNALSQVAKLSKKIEAVCPQGGKT</sequence>
<dbReference type="PANTHER" id="PTHR47718">
    <property type="entry name" value="OS01G0519700 PROTEIN"/>
    <property type="match status" value="1"/>
</dbReference>
<dbReference type="STRING" id="3818.A0A444XPP4"/>
<evidence type="ECO:0000259" key="1">
    <source>
        <dbReference type="Pfam" id="PF10551"/>
    </source>
</evidence>
<proteinExistence type="predicted"/>
<dbReference type="EMBL" id="SDMP01000019">
    <property type="protein sequence ID" value="RYQ91642.1"/>
    <property type="molecule type" value="Genomic_DNA"/>
</dbReference>